<dbReference type="InterPro" id="IPR001584">
    <property type="entry name" value="Integrase_cat-core"/>
</dbReference>
<dbReference type="PROSITE" id="PS50994">
    <property type="entry name" value="INTEGRASE"/>
    <property type="match status" value="1"/>
</dbReference>
<dbReference type="Gene3D" id="3.30.420.10">
    <property type="entry name" value="Ribonuclease H-like superfamily/Ribonuclease H"/>
    <property type="match status" value="1"/>
</dbReference>
<evidence type="ECO:0000256" key="1">
    <source>
        <dbReference type="ARBA" id="ARBA00022884"/>
    </source>
</evidence>
<reference evidence="3" key="1">
    <citation type="submission" date="2021-03" db="EMBL/GenBank/DDBJ databases">
        <title>Draft genome sequence of rust myrtle Austropuccinia psidii MF-1, a brazilian biotype.</title>
        <authorList>
            <person name="Quecine M.C."/>
            <person name="Pachon D.M.R."/>
            <person name="Bonatelli M.L."/>
            <person name="Correr F.H."/>
            <person name="Franceschini L.M."/>
            <person name="Leite T.F."/>
            <person name="Margarido G.R.A."/>
            <person name="Almeida C.A."/>
            <person name="Ferrarezi J.A."/>
            <person name="Labate C.A."/>
        </authorList>
    </citation>
    <scope>NUCLEOTIDE SEQUENCE</scope>
    <source>
        <strain evidence="3">MF-1</strain>
    </source>
</reference>
<feature type="domain" description="Integrase catalytic" evidence="2">
    <location>
        <begin position="174"/>
        <end position="290"/>
    </location>
</feature>
<dbReference type="InterPro" id="IPR050951">
    <property type="entry name" value="Retrovirus_Pol_polyprotein"/>
</dbReference>
<dbReference type="PANTHER" id="PTHR37984">
    <property type="entry name" value="PROTEIN CBG26694"/>
    <property type="match status" value="1"/>
</dbReference>
<dbReference type="AlphaFoldDB" id="A0A9Q3HI99"/>
<dbReference type="PANTHER" id="PTHR37984:SF5">
    <property type="entry name" value="PROTEIN NYNRIN-LIKE"/>
    <property type="match status" value="1"/>
</dbReference>
<dbReference type="InterPro" id="IPR041588">
    <property type="entry name" value="Integrase_H2C2"/>
</dbReference>
<dbReference type="InterPro" id="IPR036397">
    <property type="entry name" value="RNaseH_sf"/>
</dbReference>
<keyword evidence="4" id="KW-1185">Reference proteome</keyword>
<dbReference type="OrthoDB" id="2595244at2759"/>
<dbReference type="SUPFAM" id="SSF53098">
    <property type="entry name" value="Ribonuclease H-like"/>
    <property type="match status" value="1"/>
</dbReference>
<dbReference type="EMBL" id="AVOT02017021">
    <property type="protein sequence ID" value="MBW0502810.1"/>
    <property type="molecule type" value="Genomic_DNA"/>
</dbReference>
<keyword evidence="1" id="KW-0694">RNA-binding</keyword>
<comment type="caution">
    <text evidence="3">The sequence shown here is derived from an EMBL/GenBank/DDBJ whole genome shotgun (WGS) entry which is preliminary data.</text>
</comment>
<dbReference type="Proteomes" id="UP000765509">
    <property type="component" value="Unassembled WGS sequence"/>
</dbReference>
<dbReference type="InterPro" id="IPR012337">
    <property type="entry name" value="RNaseH-like_sf"/>
</dbReference>
<proteinExistence type="predicted"/>
<dbReference type="GO" id="GO:0005634">
    <property type="term" value="C:nucleus"/>
    <property type="evidence" value="ECO:0007669"/>
    <property type="project" value="UniProtKB-ARBA"/>
</dbReference>
<dbReference type="FunFam" id="1.10.340.70:FF:000001">
    <property type="entry name" value="Retrovirus-related Pol polyprotein from transposon gypsy-like Protein"/>
    <property type="match status" value="1"/>
</dbReference>
<protein>
    <recommendedName>
        <fullName evidence="2">Integrase catalytic domain-containing protein</fullName>
    </recommendedName>
</protein>
<evidence type="ECO:0000313" key="4">
    <source>
        <dbReference type="Proteomes" id="UP000765509"/>
    </source>
</evidence>
<dbReference type="GO" id="GO:0003723">
    <property type="term" value="F:RNA binding"/>
    <property type="evidence" value="ECO:0007669"/>
    <property type="project" value="UniProtKB-KW"/>
</dbReference>
<evidence type="ECO:0000259" key="2">
    <source>
        <dbReference type="PROSITE" id="PS50994"/>
    </source>
</evidence>
<sequence>MAITNNIDNPACVPEEASPKIPIEAISVTDMKTTFFEEVRNSYTKDKNCSILCQLLTKDFKDNSLIHASDEIWNKLHDEGSFHLPDGIIYHRNEHTCVMTVVDRSLINLVLKECHDSPFSGNLSEERTREKGKTCIWWPMWQKDVAEYCKTCDRCQKANKSTGRILGNMIKIQEPTRPWEMVHMDWVTGLSPGCDRSYNAFLVIFDICSKTQIFLPCPKDDTSMDTAHLILNRVVSCTGIFTNLISDRDPKFTSGLWTNLHQLFGTKLPFSTAYHSQTDGLADGMIQTLEHVTSIHASNYQSPAIVERGWNPKLPQDSFRIDLFEINPKASSLKGILENTGKHAIRCMEDSFAYAKDKWDISHSTPDFQAGT</sequence>
<accession>A0A9Q3HI99</accession>
<gene>
    <name evidence="3" type="ORF">O181_042525</name>
</gene>
<organism evidence="3 4">
    <name type="scientific">Austropuccinia psidii MF-1</name>
    <dbReference type="NCBI Taxonomy" id="1389203"/>
    <lineage>
        <taxon>Eukaryota</taxon>
        <taxon>Fungi</taxon>
        <taxon>Dikarya</taxon>
        <taxon>Basidiomycota</taxon>
        <taxon>Pucciniomycotina</taxon>
        <taxon>Pucciniomycetes</taxon>
        <taxon>Pucciniales</taxon>
        <taxon>Sphaerophragmiaceae</taxon>
        <taxon>Austropuccinia</taxon>
    </lineage>
</organism>
<dbReference type="Gene3D" id="1.10.340.70">
    <property type="match status" value="1"/>
</dbReference>
<name>A0A9Q3HI99_9BASI</name>
<dbReference type="Pfam" id="PF17921">
    <property type="entry name" value="Integrase_H2C2"/>
    <property type="match status" value="1"/>
</dbReference>
<dbReference type="GO" id="GO:0015074">
    <property type="term" value="P:DNA integration"/>
    <property type="evidence" value="ECO:0007669"/>
    <property type="project" value="InterPro"/>
</dbReference>
<evidence type="ECO:0000313" key="3">
    <source>
        <dbReference type="EMBL" id="MBW0502810.1"/>
    </source>
</evidence>